<dbReference type="InParanoid" id="A2GYC0"/>
<organism evidence="1 2">
    <name type="scientific">Trichomonas vaginalis (strain ATCC PRA-98 / G3)</name>
    <dbReference type="NCBI Taxonomy" id="412133"/>
    <lineage>
        <taxon>Eukaryota</taxon>
        <taxon>Metamonada</taxon>
        <taxon>Parabasalia</taxon>
        <taxon>Trichomonadida</taxon>
        <taxon>Trichomonadidae</taxon>
        <taxon>Trichomonas</taxon>
    </lineage>
</organism>
<dbReference type="RefSeq" id="XP_001290777.1">
    <property type="nucleotide sequence ID" value="XM_001290776.1"/>
</dbReference>
<keyword evidence="2" id="KW-1185">Reference proteome</keyword>
<proteinExistence type="predicted"/>
<dbReference type="EMBL" id="DS122400">
    <property type="protein sequence ID" value="EAX77847.1"/>
    <property type="molecule type" value="Genomic_DNA"/>
</dbReference>
<gene>
    <name evidence="1" type="ORF">TVAG_018990</name>
</gene>
<dbReference type="VEuPathDB" id="TrichDB:TVAG_018990"/>
<name>A2GYC0_TRIV3</name>
<dbReference type="PANTHER" id="PTHR48159">
    <property type="entry name" value="MULE DOMAIN-CONTAINING PROTEIN"/>
    <property type="match status" value="1"/>
</dbReference>
<dbReference type="KEGG" id="tva:4735264"/>
<protein>
    <submittedName>
        <fullName evidence="1">Uncharacterized protein</fullName>
    </submittedName>
</protein>
<reference evidence="1" key="1">
    <citation type="submission" date="2006-10" db="EMBL/GenBank/DDBJ databases">
        <authorList>
            <person name="Amadeo P."/>
            <person name="Zhao Q."/>
            <person name="Wortman J."/>
            <person name="Fraser-Liggett C."/>
            <person name="Carlton J."/>
        </authorList>
    </citation>
    <scope>NUCLEOTIDE SEQUENCE</scope>
    <source>
        <strain evidence="1">G3</strain>
    </source>
</reference>
<evidence type="ECO:0000313" key="2">
    <source>
        <dbReference type="Proteomes" id="UP000001542"/>
    </source>
</evidence>
<dbReference type="AlphaFoldDB" id="A2GYC0"/>
<dbReference type="OrthoDB" id="2397870at2759"/>
<dbReference type="VEuPathDB" id="TrichDB:TVAGG3_0772090"/>
<evidence type="ECO:0000313" key="1">
    <source>
        <dbReference type="EMBL" id="EAX77847.1"/>
    </source>
</evidence>
<accession>A2GYC0</accession>
<dbReference type="PANTHER" id="PTHR48159:SF1">
    <property type="entry name" value="MEMBRANE-ASSOCIATED GIANT PROTEIN ANTIGEN, PUTATIVE-RELATED"/>
    <property type="match status" value="1"/>
</dbReference>
<dbReference type="Proteomes" id="UP000001542">
    <property type="component" value="Unassembled WGS sequence"/>
</dbReference>
<reference evidence="1" key="2">
    <citation type="journal article" date="2007" name="Science">
        <title>Draft genome sequence of the sexually transmitted pathogen Trichomonas vaginalis.</title>
        <authorList>
            <person name="Carlton J.M."/>
            <person name="Hirt R.P."/>
            <person name="Silva J.C."/>
            <person name="Delcher A.L."/>
            <person name="Schatz M."/>
            <person name="Zhao Q."/>
            <person name="Wortman J.R."/>
            <person name="Bidwell S.L."/>
            <person name="Alsmark U.C.M."/>
            <person name="Besteiro S."/>
            <person name="Sicheritz-Ponten T."/>
            <person name="Noel C.J."/>
            <person name="Dacks J.B."/>
            <person name="Foster P.G."/>
            <person name="Simillion C."/>
            <person name="Van de Peer Y."/>
            <person name="Miranda-Saavedra D."/>
            <person name="Barton G.J."/>
            <person name="Westrop G.D."/>
            <person name="Mueller S."/>
            <person name="Dessi D."/>
            <person name="Fiori P.L."/>
            <person name="Ren Q."/>
            <person name="Paulsen I."/>
            <person name="Zhang H."/>
            <person name="Bastida-Corcuera F.D."/>
            <person name="Simoes-Barbosa A."/>
            <person name="Brown M.T."/>
            <person name="Hayes R.D."/>
            <person name="Mukherjee M."/>
            <person name="Okumura C.Y."/>
            <person name="Schneider R."/>
            <person name="Smith A.J."/>
            <person name="Vanacova S."/>
            <person name="Villalvazo M."/>
            <person name="Haas B.J."/>
            <person name="Pertea M."/>
            <person name="Feldblyum T.V."/>
            <person name="Utterback T.R."/>
            <person name="Shu C.L."/>
            <person name="Osoegawa K."/>
            <person name="de Jong P.J."/>
            <person name="Hrdy I."/>
            <person name="Horvathova L."/>
            <person name="Zubacova Z."/>
            <person name="Dolezal P."/>
            <person name="Malik S.B."/>
            <person name="Logsdon J.M. Jr."/>
            <person name="Henze K."/>
            <person name="Gupta A."/>
            <person name="Wang C.C."/>
            <person name="Dunne R.L."/>
            <person name="Upcroft J.A."/>
            <person name="Upcroft P."/>
            <person name="White O."/>
            <person name="Salzberg S.L."/>
            <person name="Tang P."/>
            <person name="Chiu C.-H."/>
            <person name="Lee Y.-S."/>
            <person name="Embley T.M."/>
            <person name="Coombs G.H."/>
            <person name="Mottram J.C."/>
            <person name="Tachezy J."/>
            <person name="Fraser-Liggett C.M."/>
            <person name="Johnson P.J."/>
        </authorList>
    </citation>
    <scope>NUCLEOTIDE SEQUENCE [LARGE SCALE GENOMIC DNA]</scope>
    <source>
        <strain evidence="1">G3</strain>
    </source>
</reference>
<sequence>MDYLVFRYSDPKESEKAYSDLIDVLSKEPLAINYFNRQWRPYLHLWMAQYRGDGDSTNNISESHFKQLKHSFFLGKKHMCVDDFFLNIFTSVIPTFLIKVHAANNDKRKQTVNLLQKAQEDSRYETEIIRDEVLRQLKFVCEVVEERGIEPELISR</sequence>